<dbReference type="PANTHER" id="PTHR15507:SF16">
    <property type="entry name" value="ZINC FINGER PROTEIN 654"/>
    <property type="match status" value="1"/>
</dbReference>
<dbReference type="AlphaFoldDB" id="A0A3Q3H0B0"/>
<dbReference type="Proteomes" id="UP000261660">
    <property type="component" value="Unplaced"/>
</dbReference>
<keyword evidence="16" id="KW-1185">Reference proteome</keyword>
<evidence type="ECO:0000256" key="9">
    <source>
        <dbReference type="ARBA" id="ARBA00023125"/>
    </source>
</evidence>
<dbReference type="GO" id="GO:0005634">
    <property type="term" value="C:nucleus"/>
    <property type="evidence" value="ECO:0007669"/>
    <property type="project" value="UniProtKB-SubCell"/>
</dbReference>
<keyword evidence="4" id="KW-0479">Metal-binding</keyword>
<keyword evidence="8" id="KW-0805">Transcription regulation</keyword>
<evidence type="ECO:0000313" key="15">
    <source>
        <dbReference type="Ensembl" id="ENSLBEP00000036653.1"/>
    </source>
</evidence>
<evidence type="ECO:0000256" key="2">
    <source>
        <dbReference type="ARBA" id="ARBA00006991"/>
    </source>
</evidence>
<dbReference type="Ensembl" id="ENSLBET00000038184.1">
    <property type="protein sequence ID" value="ENSLBEP00000036653.1"/>
    <property type="gene ID" value="ENSLBEG00000027394.1"/>
</dbReference>
<reference evidence="15" key="2">
    <citation type="submission" date="2025-09" db="UniProtKB">
        <authorList>
            <consortium name="Ensembl"/>
        </authorList>
    </citation>
    <scope>IDENTIFICATION</scope>
</reference>
<organism evidence="15 16">
    <name type="scientific">Labrus bergylta</name>
    <name type="common">ballan wrasse</name>
    <dbReference type="NCBI Taxonomy" id="56723"/>
    <lineage>
        <taxon>Eukaryota</taxon>
        <taxon>Metazoa</taxon>
        <taxon>Chordata</taxon>
        <taxon>Craniata</taxon>
        <taxon>Vertebrata</taxon>
        <taxon>Euteleostomi</taxon>
        <taxon>Actinopterygii</taxon>
        <taxon>Neopterygii</taxon>
        <taxon>Teleostei</taxon>
        <taxon>Neoteleostei</taxon>
        <taxon>Acanthomorphata</taxon>
        <taxon>Eupercaria</taxon>
        <taxon>Labriformes</taxon>
        <taxon>Labridae</taxon>
        <taxon>Labrus</taxon>
    </lineage>
</organism>
<keyword evidence="7" id="KW-0862">Zinc</keyword>
<evidence type="ECO:0000256" key="1">
    <source>
        <dbReference type="ARBA" id="ARBA00004123"/>
    </source>
</evidence>
<accession>A0A3Q3H0B0</accession>
<evidence type="ECO:0000259" key="14">
    <source>
        <dbReference type="PROSITE" id="PS50157"/>
    </source>
</evidence>
<sequence>MADSESDLETEGRLTAGASPSVCPQIFTKSTAAFPDDCQHIHYVLSSLALSYFELMLFFSKEEFVEMPLKDILDSFQECSTQLQRHRNIYLQHVKQIIKAGGPWENPVLQGILKEVDLSPKEVEDYLSSELPVFFELRVRYLQACERMQEAKALAKSCLENREAGNHLFFHQAYLTCLYKASLHEHLQKEVDGRDAVEIICNTEKVEKDELLLSLCKAFLTQQLHNGDMYYIWDLVFIWSRLHLRAHPSRQGFLAECLQLASSAANVRAIFPFIKLVTTELGVEGVQVCVELCARALQLCDMPADSATRSLVCKTIAFLLPHDLEICRACAMLVFCQERSLEAYRTVCLLYMHPDQEQHPHSNPVRTSVRFHILQMLKERLCFDPEFWNLLAIRTQCLELMSDKVMKAAVLDEMKEEEEKENTEELSMNTFVNDSITQDFNMCPCLNVMRHALSHLKRRKCILCGKRFKQISCAKKHVLDHIDEMCKQKPLDGTPTSEETPAENGMENNVESPTRPPVRRKVKEKVSDLQRDIRIIRNIRTLIKKTSVLHKKCKNPGVNITELVDFKNEQVVIKDGVVIVKDQPVIEGEEEGQSAGQNGYVADKKYHLCPSESCDRVFLRISSTLMRHAVKCHVNEEAVLEKVFVWAKHKCMKIQFLQHYKDHMKKHDDPLQFFCYHLDCNQRFLTQQEFKDHVSTHQPLRPQCPYTACEKLFPSLQCLYDHEWRHYIPTPQRDELEMGPSRQKESAEAPWKQRVKVEEIWLQSKPEQRGSPVPDHVEASDLEDCRETIKEDLQTSSQCLTVIPSSSQDQLKSENCSENDAMDDSKAAINGHVNETMSQVSGGQVCTFSTGAAAATPTKTCPKKTRAELDPLDVKNREDMSFTDEGIPQELGAPKITEHKTFKPEDPAFVASVTAPFIRPPPSTYLNESVISMRKRRAEEDKDAVTKPGVENTVPEHKIRHRCVKCLSSFSTVEELQKHQALNTCSALFGFDSDDESKNARFTRV</sequence>
<evidence type="ECO:0000256" key="5">
    <source>
        <dbReference type="ARBA" id="ARBA00022737"/>
    </source>
</evidence>
<protein>
    <submittedName>
        <fullName evidence="15">Zinc finger protein 654</fullName>
    </submittedName>
</protein>
<keyword evidence="11" id="KW-0539">Nucleus</keyword>
<evidence type="ECO:0000256" key="11">
    <source>
        <dbReference type="ARBA" id="ARBA00023242"/>
    </source>
</evidence>
<evidence type="ECO:0000256" key="6">
    <source>
        <dbReference type="ARBA" id="ARBA00022771"/>
    </source>
</evidence>
<evidence type="ECO:0000256" key="8">
    <source>
        <dbReference type="ARBA" id="ARBA00023015"/>
    </source>
</evidence>
<feature type="region of interest" description="Disordered" evidence="13">
    <location>
        <begin position="488"/>
        <end position="523"/>
    </location>
</feature>
<proteinExistence type="inferred from homology"/>
<reference evidence="15" key="1">
    <citation type="submission" date="2025-08" db="UniProtKB">
        <authorList>
            <consortium name="Ensembl"/>
        </authorList>
    </citation>
    <scope>IDENTIFICATION</scope>
</reference>
<feature type="domain" description="C2H2-type" evidence="14">
    <location>
        <begin position="673"/>
        <end position="702"/>
    </location>
</feature>
<keyword evidence="3" id="KW-0597">Phosphoprotein</keyword>
<evidence type="ECO:0000256" key="3">
    <source>
        <dbReference type="ARBA" id="ARBA00022553"/>
    </source>
</evidence>
<dbReference type="InterPro" id="IPR057986">
    <property type="entry name" value="TPR_Rlf/292/654"/>
</dbReference>
<dbReference type="GeneTree" id="ENSGT00950000183034"/>
<dbReference type="PANTHER" id="PTHR15507">
    <property type="entry name" value="ZINC FINGER PROTEIN RLF"/>
    <property type="match status" value="1"/>
</dbReference>
<feature type="domain" description="C2H2-type" evidence="14">
    <location>
        <begin position="459"/>
        <end position="486"/>
    </location>
</feature>
<evidence type="ECO:0000313" key="16">
    <source>
        <dbReference type="Proteomes" id="UP000261660"/>
    </source>
</evidence>
<dbReference type="GO" id="GO:0008270">
    <property type="term" value="F:zinc ion binding"/>
    <property type="evidence" value="ECO:0007669"/>
    <property type="project" value="UniProtKB-KW"/>
</dbReference>
<evidence type="ECO:0000256" key="10">
    <source>
        <dbReference type="ARBA" id="ARBA00023163"/>
    </source>
</evidence>
<keyword evidence="9" id="KW-0238">DNA-binding</keyword>
<dbReference type="GO" id="GO:0003677">
    <property type="term" value="F:DNA binding"/>
    <property type="evidence" value="ECO:0007669"/>
    <property type="project" value="UniProtKB-KW"/>
</dbReference>
<dbReference type="SMART" id="SM00355">
    <property type="entry name" value="ZnF_C2H2"/>
    <property type="match status" value="5"/>
</dbReference>
<keyword evidence="5" id="KW-0677">Repeat</keyword>
<keyword evidence="6 12" id="KW-0863">Zinc-finger</keyword>
<dbReference type="GO" id="GO:0000981">
    <property type="term" value="F:DNA-binding transcription factor activity, RNA polymerase II-specific"/>
    <property type="evidence" value="ECO:0007669"/>
    <property type="project" value="TreeGrafter"/>
</dbReference>
<name>A0A3Q3H0B0_9LABR</name>
<dbReference type="PROSITE" id="PS00028">
    <property type="entry name" value="ZINC_FINGER_C2H2_1"/>
    <property type="match status" value="3"/>
</dbReference>
<evidence type="ECO:0000256" key="7">
    <source>
        <dbReference type="ARBA" id="ARBA00022833"/>
    </source>
</evidence>
<comment type="subcellular location">
    <subcellularLocation>
        <location evidence="1">Nucleus</location>
    </subcellularLocation>
</comment>
<evidence type="ECO:0000256" key="12">
    <source>
        <dbReference type="PROSITE-ProRule" id="PRU00042"/>
    </source>
</evidence>
<dbReference type="Pfam" id="PF25580">
    <property type="entry name" value="TPR_Rlf"/>
    <property type="match status" value="1"/>
</dbReference>
<keyword evidence="10" id="KW-0804">Transcription</keyword>
<dbReference type="InterPro" id="IPR013087">
    <property type="entry name" value="Znf_C2H2_type"/>
</dbReference>
<dbReference type="PROSITE" id="PS50157">
    <property type="entry name" value="ZINC_FINGER_C2H2_2"/>
    <property type="match status" value="2"/>
</dbReference>
<comment type="similarity">
    <text evidence="2">Belongs to the krueppel C2H2-type zinc-finger protein family.</text>
</comment>
<evidence type="ECO:0000256" key="13">
    <source>
        <dbReference type="SAM" id="MobiDB-lite"/>
    </source>
</evidence>
<evidence type="ECO:0000256" key="4">
    <source>
        <dbReference type="ARBA" id="ARBA00022723"/>
    </source>
</evidence>
<dbReference type="InterPro" id="IPR052251">
    <property type="entry name" value="GH-ZnFinger_Regulators"/>
</dbReference>